<dbReference type="Proteomes" id="UP000053317">
    <property type="component" value="Unassembled WGS sequence"/>
</dbReference>
<comment type="similarity">
    <text evidence="3 10">Belongs to the ALG6/ALG8 glucosyltransferase family.</text>
</comment>
<evidence type="ECO:0000256" key="8">
    <source>
        <dbReference type="ARBA" id="ARBA00022989"/>
    </source>
</evidence>
<evidence type="ECO:0000313" key="13">
    <source>
        <dbReference type="Proteomes" id="UP000053317"/>
    </source>
</evidence>
<feature type="transmembrane region" description="Helical" evidence="10">
    <location>
        <begin position="203"/>
        <end position="224"/>
    </location>
</feature>
<keyword evidence="13" id="KW-1185">Reference proteome</keyword>
<evidence type="ECO:0000256" key="9">
    <source>
        <dbReference type="ARBA" id="ARBA00023136"/>
    </source>
</evidence>
<feature type="transmembrane region" description="Helical" evidence="10">
    <location>
        <begin position="236"/>
        <end position="258"/>
    </location>
</feature>
<dbReference type="GO" id="GO:0042281">
    <property type="term" value="F:dolichyl pyrophosphate Man9GlcNAc2 alpha-1,3-glucosyltransferase activity"/>
    <property type="evidence" value="ECO:0007669"/>
    <property type="project" value="TreeGrafter"/>
</dbReference>
<evidence type="ECO:0000256" key="3">
    <source>
        <dbReference type="ARBA" id="ARBA00008715"/>
    </source>
</evidence>
<reference evidence="12 13" key="1">
    <citation type="submission" date="2015-05" db="EMBL/GenBank/DDBJ databases">
        <title>Distinctive expansion of gene families associated with plant cell wall degradation and secondary metabolism in the genomes of grapevine trunk pathogens.</title>
        <authorList>
            <person name="Lawrence D.P."/>
            <person name="Travadon R."/>
            <person name="Rolshausen P.E."/>
            <person name="Baumgartner K."/>
        </authorList>
    </citation>
    <scope>NUCLEOTIDE SEQUENCE [LARGE SCALE GENOMIC DNA]</scope>
    <source>
        <strain evidence="12">UCRPC4</strain>
    </source>
</reference>
<evidence type="ECO:0000256" key="2">
    <source>
        <dbReference type="ARBA" id="ARBA00004922"/>
    </source>
</evidence>
<evidence type="ECO:0000256" key="1">
    <source>
        <dbReference type="ARBA" id="ARBA00004477"/>
    </source>
</evidence>
<evidence type="ECO:0000256" key="6">
    <source>
        <dbReference type="ARBA" id="ARBA00022692"/>
    </source>
</evidence>
<dbReference type="AlphaFoldDB" id="A0A0G2E029"/>
<gene>
    <name evidence="12" type="ORF">UCRPC4_g05931</name>
</gene>
<evidence type="ECO:0000256" key="4">
    <source>
        <dbReference type="ARBA" id="ARBA00022676"/>
    </source>
</evidence>
<dbReference type="Pfam" id="PF03155">
    <property type="entry name" value="Alg6_Alg8"/>
    <property type="match status" value="2"/>
</dbReference>
<dbReference type="GO" id="GO:0005789">
    <property type="term" value="C:endoplasmic reticulum membrane"/>
    <property type="evidence" value="ECO:0007669"/>
    <property type="project" value="UniProtKB-SubCell"/>
</dbReference>
<dbReference type="EMBL" id="LCWF01000161">
    <property type="protein sequence ID" value="KKY16422.1"/>
    <property type="molecule type" value="Genomic_DNA"/>
</dbReference>
<feature type="transmembrane region" description="Helical" evidence="10">
    <location>
        <begin position="308"/>
        <end position="328"/>
    </location>
</feature>
<keyword evidence="8 10" id="KW-1133">Transmembrane helix</keyword>
<dbReference type="EC" id="2.4.1.-" evidence="10"/>
<dbReference type="UniPathway" id="UPA00378"/>
<keyword evidence="7 10" id="KW-0256">Endoplasmic reticulum</keyword>
<comment type="subcellular location">
    <subcellularLocation>
        <location evidence="1 10">Endoplasmic reticulum membrane</location>
        <topology evidence="1 10">Multi-pass membrane protein</topology>
    </subcellularLocation>
</comment>
<comment type="caution">
    <text evidence="10">Lacks conserved residue(s) required for the propagation of feature annotation.</text>
</comment>
<proteinExistence type="inferred from homology"/>
<reference evidence="12 13" key="2">
    <citation type="submission" date="2015-05" db="EMBL/GenBank/DDBJ databases">
        <authorList>
            <person name="Morales-Cruz A."/>
            <person name="Amrine K.C."/>
            <person name="Cantu D."/>
        </authorList>
    </citation>
    <scope>NUCLEOTIDE SEQUENCE [LARGE SCALE GENOMIC DNA]</scope>
    <source>
        <strain evidence="12">UCRPC4</strain>
    </source>
</reference>
<keyword evidence="6 10" id="KW-0812">Transmembrane</keyword>
<feature type="transmembrane region" description="Helical" evidence="10">
    <location>
        <begin position="139"/>
        <end position="157"/>
    </location>
</feature>
<dbReference type="PANTHER" id="PTHR12413">
    <property type="entry name" value="DOLICHYL GLYCOSYLTRANSFERASE"/>
    <property type="match status" value="1"/>
</dbReference>
<evidence type="ECO:0000313" key="12">
    <source>
        <dbReference type="EMBL" id="KKY16422.1"/>
    </source>
</evidence>
<evidence type="ECO:0000256" key="7">
    <source>
        <dbReference type="ARBA" id="ARBA00022824"/>
    </source>
</evidence>
<comment type="caution">
    <text evidence="12">The sequence shown here is derived from an EMBL/GenBank/DDBJ whole genome shotgun (WGS) entry which is preliminary data.</text>
</comment>
<name>A0A0G2E029_PHACM</name>
<feature type="compositionally biased region" description="Gly residues" evidence="11">
    <location>
        <begin position="387"/>
        <end position="396"/>
    </location>
</feature>
<feature type="transmembrane region" description="Helical" evidence="10">
    <location>
        <begin position="164"/>
        <end position="183"/>
    </location>
</feature>
<comment type="pathway">
    <text evidence="2 10">Protein modification; protein glycosylation.</text>
</comment>
<dbReference type="PANTHER" id="PTHR12413:SF1">
    <property type="entry name" value="DOLICHYL PYROPHOSPHATE MAN9GLCNAC2 ALPHA-1,3-GLUCOSYLTRANSFERASE"/>
    <property type="match status" value="1"/>
</dbReference>
<accession>A0A0G2E029</accession>
<evidence type="ECO:0000256" key="5">
    <source>
        <dbReference type="ARBA" id="ARBA00022679"/>
    </source>
</evidence>
<dbReference type="InterPro" id="IPR004856">
    <property type="entry name" value="Glyco_trans_ALG6/ALG8"/>
</dbReference>
<feature type="region of interest" description="Disordered" evidence="11">
    <location>
        <begin position="353"/>
        <end position="396"/>
    </location>
</feature>
<organism evidence="12 13">
    <name type="scientific">Phaeomoniella chlamydospora</name>
    <name type="common">Phaeoacremonium chlamydosporum</name>
    <dbReference type="NCBI Taxonomy" id="158046"/>
    <lineage>
        <taxon>Eukaryota</taxon>
        <taxon>Fungi</taxon>
        <taxon>Dikarya</taxon>
        <taxon>Ascomycota</taxon>
        <taxon>Pezizomycotina</taxon>
        <taxon>Eurotiomycetes</taxon>
        <taxon>Chaetothyriomycetidae</taxon>
        <taxon>Phaeomoniellales</taxon>
        <taxon>Phaeomoniellaceae</taxon>
        <taxon>Phaeomoniella</taxon>
    </lineage>
</organism>
<keyword evidence="5 10" id="KW-0808">Transferase</keyword>
<keyword evidence="9 10" id="KW-0472">Membrane</keyword>
<keyword evidence="4 10" id="KW-0328">Glycosyltransferase</keyword>
<sequence length="396" mass="43990">MALYYSPVVFAYLLGACFSPSIRPGRLILIGAVTIISFVVLFAPLLLGAVYNDYRETPSINAKLPPPALLTEALRNLSVDIDSSSYAYTILLQASQSVYRIFPFARGLFEDKVANFWCVLNHAVIKLSALPTSIPLPRLSLYFTLIPISPASIILLINPRKSILLPALASCAWGFFLFSFQVHEKSVLLPLLPMTLLLFSNKGLSPSIRAWVGLANILGTWTLYPLLKRDDLRTPYAVITFLWSYLLGLPPTSISLYIPQTSAMTNEATTSDTPNLLTTLTHISLYAAMLFWHALETFLPPPQNKPDLWVVLNVIIGAAGFSLCYLWCTWKVVLGSGMLDNIIEKLEQRKAKNQKKTKQLQLQSQKQHQQQQQHSVRSSPSPQTNGNGTGKGGKKR</sequence>
<protein>
    <recommendedName>
        <fullName evidence="10">Alpha-1,3-glucosyltransferase</fullName>
        <ecNumber evidence="10">2.4.1.-</ecNumber>
    </recommendedName>
</protein>
<feature type="transmembrane region" description="Helical" evidence="10">
    <location>
        <begin position="27"/>
        <end position="51"/>
    </location>
</feature>
<feature type="compositionally biased region" description="Low complexity" evidence="11">
    <location>
        <begin position="359"/>
        <end position="386"/>
    </location>
</feature>
<evidence type="ECO:0000256" key="11">
    <source>
        <dbReference type="SAM" id="MobiDB-lite"/>
    </source>
</evidence>
<dbReference type="OrthoDB" id="5589195at2759"/>
<evidence type="ECO:0000256" key="10">
    <source>
        <dbReference type="RuleBase" id="RU363110"/>
    </source>
</evidence>